<comment type="caution">
    <text evidence="1">The sequence shown here is derived from an EMBL/GenBank/DDBJ whole genome shotgun (WGS) entry which is preliminary data.</text>
</comment>
<proteinExistence type="predicted"/>
<dbReference type="SUPFAM" id="SSF52540">
    <property type="entry name" value="P-loop containing nucleoside triphosphate hydrolases"/>
    <property type="match status" value="1"/>
</dbReference>
<dbReference type="EMBL" id="PGET01000001">
    <property type="protein sequence ID" value="PJJ26580.1"/>
    <property type="molecule type" value="Genomic_DNA"/>
</dbReference>
<dbReference type="Proteomes" id="UP000231092">
    <property type="component" value="Unassembled WGS sequence"/>
</dbReference>
<keyword evidence="1" id="KW-0418">Kinase</keyword>
<dbReference type="PANTHER" id="PTHR37816">
    <property type="entry name" value="YALI0E33011P"/>
    <property type="match status" value="1"/>
</dbReference>
<dbReference type="InterPro" id="IPR027417">
    <property type="entry name" value="P-loop_NTPase"/>
</dbReference>
<name>A0A2M8YZF7_9FIRM</name>
<organism evidence="1 2">
    <name type="scientific">[Clostridium] celerecrescens 18A</name>
    <dbReference type="NCBI Taxonomy" id="1286362"/>
    <lineage>
        <taxon>Bacteria</taxon>
        <taxon>Bacillati</taxon>
        <taxon>Bacillota</taxon>
        <taxon>Clostridia</taxon>
        <taxon>Lachnospirales</taxon>
        <taxon>Lachnospiraceae</taxon>
        <taxon>Lacrimispora</taxon>
    </lineage>
</organism>
<dbReference type="OrthoDB" id="9800332at2"/>
<keyword evidence="1" id="KW-0808">Transferase</keyword>
<sequence length="184" mass="21013">MARGIIIFGSAGSGKTTLGRMVANKLGFPYFDIDDYIWRKDTDKPFTVMYTRDEKINRLMTDISKGNYFVMAGSMDSFNAPFVPLFDLAAHITASVETRIDRIHKREYEIFGERIMKGGDMYEGHCRFLDNSARYDLDGSPCMKTHMQWANSLPCKVLQLSGHEDLNKNVAILVQEYLKLGFTK</sequence>
<dbReference type="AlphaFoldDB" id="A0A2M8YZF7"/>
<dbReference type="GO" id="GO:0016301">
    <property type="term" value="F:kinase activity"/>
    <property type="evidence" value="ECO:0007669"/>
    <property type="project" value="UniProtKB-KW"/>
</dbReference>
<evidence type="ECO:0000313" key="1">
    <source>
        <dbReference type="EMBL" id="PJJ26580.1"/>
    </source>
</evidence>
<dbReference type="Gene3D" id="3.40.50.300">
    <property type="entry name" value="P-loop containing nucleotide triphosphate hydrolases"/>
    <property type="match status" value="1"/>
</dbReference>
<dbReference type="PRINTS" id="PR01100">
    <property type="entry name" value="SHIKIMTKNASE"/>
</dbReference>
<protein>
    <submittedName>
        <fullName evidence="1">Shikimate kinase</fullName>
    </submittedName>
</protein>
<dbReference type="PANTHER" id="PTHR37816:SF2">
    <property type="entry name" value="DNA TOPOLOGY MODULATION PROTEIN FLAR-RELATED PROTEIN"/>
    <property type="match status" value="1"/>
</dbReference>
<gene>
    <name evidence="1" type="ORF">H171_0009</name>
</gene>
<reference evidence="1 2" key="1">
    <citation type="submission" date="2017-11" db="EMBL/GenBank/DDBJ databases">
        <title>Understudied soil microbes with underappreciated capabilities: Untangling the Clostridium saccharolyticum group.</title>
        <authorList>
            <person name="Leschine S."/>
        </authorList>
    </citation>
    <scope>NUCLEOTIDE SEQUENCE [LARGE SCALE GENOMIC DNA]</scope>
    <source>
        <strain evidence="1 2">18A</strain>
    </source>
</reference>
<dbReference type="Pfam" id="PF13238">
    <property type="entry name" value="AAA_18"/>
    <property type="match status" value="1"/>
</dbReference>
<evidence type="ECO:0000313" key="2">
    <source>
        <dbReference type="Proteomes" id="UP000231092"/>
    </source>
</evidence>
<accession>A0A2M8YZF7</accession>
<dbReference type="RefSeq" id="WP_100303327.1">
    <property type="nucleotide sequence ID" value="NZ_PGET01000001.1"/>
</dbReference>
<dbReference type="InterPro" id="IPR052922">
    <property type="entry name" value="Cytidylate_Kinase-2"/>
</dbReference>